<dbReference type="PANTHER" id="PTHR44086:SF13">
    <property type="entry name" value="THIOSULFATE SULFURTRANSFERASE PSPE"/>
    <property type="match status" value="1"/>
</dbReference>
<dbReference type="EMBL" id="JAJBZT010000010">
    <property type="protein sequence ID" value="MCB6184928.1"/>
    <property type="molecule type" value="Genomic_DNA"/>
</dbReference>
<dbReference type="RefSeq" id="WP_227181746.1">
    <property type="nucleotide sequence ID" value="NZ_JAJBZT010000010.1"/>
</dbReference>
<accession>A0ABS8D9N5</accession>
<comment type="caution">
    <text evidence="2">The sequence shown here is derived from an EMBL/GenBank/DDBJ whole genome shotgun (WGS) entry which is preliminary data.</text>
</comment>
<dbReference type="PANTHER" id="PTHR44086">
    <property type="entry name" value="THIOSULFATE SULFURTRANSFERASE RDL2, MITOCHONDRIAL-RELATED"/>
    <property type="match status" value="1"/>
</dbReference>
<evidence type="ECO:0000313" key="2">
    <source>
        <dbReference type="EMBL" id="MCB6184928.1"/>
    </source>
</evidence>
<feature type="domain" description="Rhodanese" evidence="1">
    <location>
        <begin position="28"/>
        <end position="120"/>
    </location>
</feature>
<sequence>MKTAHDLVLAAKACIEECSPTFANQLMNQSKPIVIDVREPDEYMQGHLPSALHIPRGLLEFKLASAPILDNREQAFLLYCKTGGRAALATKTMLEMGYQHVISISGGWEAWQAAALPTETPKPLAFE</sequence>
<keyword evidence="3" id="KW-1185">Reference proteome</keyword>
<dbReference type="SUPFAM" id="SSF52821">
    <property type="entry name" value="Rhodanese/Cell cycle control phosphatase"/>
    <property type="match status" value="1"/>
</dbReference>
<dbReference type="InterPro" id="IPR036873">
    <property type="entry name" value="Rhodanese-like_dom_sf"/>
</dbReference>
<gene>
    <name evidence="2" type="ORF">LIN78_15375</name>
</gene>
<protein>
    <submittedName>
        <fullName evidence="2">Rhodanese-like domain-containing protein</fullName>
    </submittedName>
</protein>
<dbReference type="CDD" id="cd00158">
    <property type="entry name" value="RHOD"/>
    <property type="match status" value="1"/>
</dbReference>
<proteinExistence type="predicted"/>
<dbReference type="Pfam" id="PF00581">
    <property type="entry name" value="Rhodanese"/>
    <property type="match status" value="1"/>
</dbReference>
<dbReference type="SMART" id="SM00450">
    <property type="entry name" value="RHOD"/>
    <property type="match status" value="1"/>
</dbReference>
<reference evidence="2" key="1">
    <citation type="submission" date="2021-10" db="EMBL/GenBank/DDBJ databases">
        <title>The complete genome sequence of Leeia sp. TBRC 13508.</title>
        <authorList>
            <person name="Charoenyingcharoen P."/>
            <person name="Yukphan P."/>
        </authorList>
    </citation>
    <scope>NUCLEOTIDE SEQUENCE</scope>
    <source>
        <strain evidence="2">TBRC 13508</strain>
    </source>
</reference>
<dbReference type="PROSITE" id="PS50206">
    <property type="entry name" value="RHODANESE_3"/>
    <property type="match status" value="1"/>
</dbReference>
<organism evidence="2 3">
    <name type="scientific">Leeia speluncae</name>
    <dbReference type="NCBI Taxonomy" id="2884804"/>
    <lineage>
        <taxon>Bacteria</taxon>
        <taxon>Pseudomonadati</taxon>
        <taxon>Pseudomonadota</taxon>
        <taxon>Betaproteobacteria</taxon>
        <taxon>Neisseriales</taxon>
        <taxon>Leeiaceae</taxon>
        <taxon>Leeia</taxon>
    </lineage>
</organism>
<dbReference type="Proteomes" id="UP001165395">
    <property type="component" value="Unassembled WGS sequence"/>
</dbReference>
<name>A0ABS8D9N5_9NEIS</name>
<evidence type="ECO:0000259" key="1">
    <source>
        <dbReference type="PROSITE" id="PS50206"/>
    </source>
</evidence>
<dbReference type="Gene3D" id="3.40.250.10">
    <property type="entry name" value="Rhodanese-like domain"/>
    <property type="match status" value="1"/>
</dbReference>
<dbReference type="InterPro" id="IPR001763">
    <property type="entry name" value="Rhodanese-like_dom"/>
</dbReference>
<evidence type="ECO:0000313" key="3">
    <source>
        <dbReference type="Proteomes" id="UP001165395"/>
    </source>
</evidence>